<proteinExistence type="inferred from homology"/>
<feature type="transmembrane region" description="Helical" evidence="6">
    <location>
        <begin position="39"/>
        <end position="66"/>
    </location>
</feature>
<dbReference type="Proteomes" id="UP001300502">
    <property type="component" value="Unassembled WGS sequence"/>
</dbReference>
<evidence type="ECO:0000313" key="8">
    <source>
        <dbReference type="Proteomes" id="UP001300502"/>
    </source>
</evidence>
<sequence>MSFYNPVLANFKWSFIVNSAIFSVLLFNNQRVLTRRGVIHAYVLGLLLWCCFGYAGWSTCVLFLVLGSLATKAGLHIKQAKGIAEKRGGARGPENVWGAAGSGAVCAILYGVLSPYGVAKLSLLQLAFVASLSSKLADTVSSEIGKAYGKRTFLVTNWKPVAAGTDGAVSLEGTLAGVLGTLILSCWAWFVGCISFRGLLITTVASLLANYIESVIGAQFQAKWKISNECVNAVMTSVGAIVAVAMGFGFGVDR</sequence>
<feature type="transmembrane region" description="Helical" evidence="6">
    <location>
        <begin position="230"/>
        <end position="252"/>
    </location>
</feature>
<dbReference type="EMBL" id="JANCYU010000052">
    <property type="protein sequence ID" value="KAK4527474.1"/>
    <property type="molecule type" value="Genomic_DNA"/>
</dbReference>
<reference evidence="7 8" key="1">
    <citation type="submission" date="2022-07" db="EMBL/GenBank/DDBJ databases">
        <title>Genome-wide signatures of adaptation to extreme environments.</title>
        <authorList>
            <person name="Cho C.H."/>
            <person name="Yoon H.S."/>
        </authorList>
    </citation>
    <scope>NUCLEOTIDE SEQUENCE [LARGE SCALE GENOMIC DNA]</scope>
    <source>
        <strain evidence="7 8">108.79 E11</strain>
    </source>
</reference>
<dbReference type="GO" id="GO:0016020">
    <property type="term" value="C:membrane"/>
    <property type="evidence" value="ECO:0007669"/>
    <property type="project" value="UniProtKB-SubCell"/>
</dbReference>
<evidence type="ECO:0000313" key="7">
    <source>
        <dbReference type="EMBL" id="KAK4527474.1"/>
    </source>
</evidence>
<evidence type="ECO:0000256" key="3">
    <source>
        <dbReference type="ARBA" id="ARBA00022692"/>
    </source>
</evidence>
<evidence type="ECO:0000256" key="4">
    <source>
        <dbReference type="ARBA" id="ARBA00022989"/>
    </source>
</evidence>
<name>A0AAV9IJN2_9RHOD</name>
<evidence type="ECO:0000256" key="1">
    <source>
        <dbReference type="ARBA" id="ARBA00004141"/>
    </source>
</evidence>
<evidence type="ECO:0008006" key="9">
    <source>
        <dbReference type="Google" id="ProtNLM"/>
    </source>
</evidence>
<evidence type="ECO:0000256" key="6">
    <source>
        <dbReference type="SAM" id="Phobius"/>
    </source>
</evidence>
<accession>A0AAV9IJN2</accession>
<dbReference type="InterPro" id="IPR002794">
    <property type="entry name" value="DUF92_TMEM19"/>
</dbReference>
<evidence type="ECO:0000256" key="5">
    <source>
        <dbReference type="ARBA" id="ARBA00023136"/>
    </source>
</evidence>
<gene>
    <name evidence="7" type="ORF">GAYE_SCF40G5396</name>
</gene>
<evidence type="ECO:0000256" key="2">
    <source>
        <dbReference type="ARBA" id="ARBA00009012"/>
    </source>
</evidence>
<dbReference type="NCBIfam" id="TIGR00297">
    <property type="entry name" value="TIGR00297 family protein"/>
    <property type="match status" value="1"/>
</dbReference>
<organism evidence="7 8">
    <name type="scientific">Galdieria yellowstonensis</name>
    <dbReference type="NCBI Taxonomy" id="3028027"/>
    <lineage>
        <taxon>Eukaryota</taxon>
        <taxon>Rhodophyta</taxon>
        <taxon>Bangiophyceae</taxon>
        <taxon>Galdieriales</taxon>
        <taxon>Galdieriaceae</taxon>
        <taxon>Galdieria</taxon>
    </lineage>
</organism>
<keyword evidence="8" id="KW-1185">Reference proteome</keyword>
<dbReference type="PANTHER" id="PTHR13353">
    <property type="entry name" value="TRANSMEMBRANE PROTEIN 19"/>
    <property type="match status" value="1"/>
</dbReference>
<keyword evidence="4 6" id="KW-1133">Transmembrane helix</keyword>
<dbReference type="PANTHER" id="PTHR13353:SF5">
    <property type="entry name" value="TRANSMEMBRANE PROTEIN 19"/>
    <property type="match status" value="1"/>
</dbReference>
<comment type="similarity">
    <text evidence="2">Belongs to the TMEM19 family.</text>
</comment>
<keyword evidence="5 6" id="KW-0472">Membrane</keyword>
<feature type="transmembrane region" description="Helical" evidence="6">
    <location>
        <begin position="7"/>
        <end position="27"/>
    </location>
</feature>
<dbReference type="Pfam" id="PF01940">
    <property type="entry name" value="DUF92"/>
    <property type="match status" value="1"/>
</dbReference>
<comment type="caution">
    <text evidence="7">The sequence shown here is derived from an EMBL/GenBank/DDBJ whole genome shotgun (WGS) entry which is preliminary data.</text>
</comment>
<feature type="transmembrane region" description="Helical" evidence="6">
    <location>
        <begin position="96"/>
        <end position="118"/>
    </location>
</feature>
<dbReference type="AlphaFoldDB" id="A0AAV9IJN2"/>
<protein>
    <recommendedName>
        <fullName evidence="9">TIGR00297 family protein</fullName>
    </recommendedName>
</protein>
<keyword evidence="3 6" id="KW-0812">Transmembrane</keyword>
<feature type="transmembrane region" description="Helical" evidence="6">
    <location>
        <begin position="187"/>
        <end position="209"/>
    </location>
</feature>
<comment type="subcellular location">
    <subcellularLocation>
        <location evidence="1">Membrane</location>
        <topology evidence="1">Multi-pass membrane protein</topology>
    </subcellularLocation>
</comment>